<dbReference type="PROSITE" id="PS51379">
    <property type="entry name" value="4FE4S_FER_2"/>
    <property type="match status" value="2"/>
</dbReference>
<gene>
    <name evidence="7" type="ORF">EZS27_034849</name>
</gene>
<dbReference type="PANTHER" id="PTHR32154:SF0">
    <property type="entry name" value="PYRUVATE-FLAVODOXIN OXIDOREDUCTASE-RELATED"/>
    <property type="match status" value="1"/>
</dbReference>
<dbReference type="FunFam" id="3.40.50.920:FF:000007">
    <property type="entry name" value="Pyruvate:ferredoxin (Flavodoxin) oxidoreductase"/>
    <property type="match status" value="1"/>
</dbReference>
<evidence type="ECO:0000256" key="4">
    <source>
        <dbReference type="ARBA" id="ARBA00023004"/>
    </source>
</evidence>
<evidence type="ECO:0000313" key="7">
    <source>
        <dbReference type="EMBL" id="KAA6314550.1"/>
    </source>
</evidence>
<evidence type="ECO:0000256" key="1">
    <source>
        <dbReference type="ARBA" id="ARBA00022485"/>
    </source>
</evidence>
<evidence type="ECO:0000256" key="5">
    <source>
        <dbReference type="ARBA" id="ARBA00023014"/>
    </source>
</evidence>
<dbReference type="FunFam" id="3.40.920.10:FF:000001">
    <property type="entry name" value="Pyruvate:ferredoxin (Flavodoxin) oxidoreductase"/>
    <property type="match status" value="1"/>
</dbReference>
<dbReference type="GO" id="GO:0046872">
    <property type="term" value="F:metal ion binding"/>
    <property type="evidence" value="ECO:0007669"/>
    <property type="project" value="UniProtKB-KW"/>
</dbReference>
<dbReference type="InterPro" id="IPR050722">
    <property type="entry name" value="Pyruvate:ferred/Flavod_OxRd"/>
</dbReference>
<dbReference type="InterPro" id="IPR017896">
    <property type="entry name" value="4Fe4S_Fe-S-bd"/>
</dbReference>
<organism evidence="7">
    <name type="scientific">termite gut metagenome</name>
    <dbReference type="NCBI Taxonomy" id="433724"/>
    <lineage>
        <taxon>unclassified sequences</taxon>
        <taxon>metagenomes</taxon>
        <taxon>organismal metagenomes</taxon>
    </lineage>
</organism>
<keyword evidence="3 7" id="KW-0560">Oxidoreductase</keyword>
<dbReference type="Gene3D" id="4.10.780.10">
    <property type="entry name" value="Pyruvate-flavodoxin oxidoreductase, EKR domain"/>
    <property type="match status" value="1"/>
</dbReference>
<feature type="domain" description="4Fe-4S ferredoxin-type" evidence="6">
    <location>
        <begin position="383"/>
        <end position="412"/>
    </location>
</feature>
<reference evidence="7" key="1">
    <citation type="submission" date="2019-03" db="EMBL/GenBank/DDBJ databases">
        <title>Single cell metagenomics reveals metabolic interactions within the superorganism composed of flagellate Streblomastix strix and complex community of Bacteroidetes bacteria on its surface.</title>
        <authorList>
            <person name="Treitli S.C."/>
            <person name="Kolisko M."/>
            <person name="Husnik F."/>
            <person name="Keeling P."/>
            <person name="Hampl V."/>
        </authorList>
    </citation>
    <scope>NUCLEOTIDE SEQUENCE</scope>
    <source>
        <strain evidence="7">STM</strain>
    </source>
</reference>
<comment type="caution">
    <text evidence="7">The sequence shown here is derived from an EMBL/GenBank/DDBJ whole genome shotgun (WGS) entry which is preliminary data.</text>
</comment>
<dbReference type="EC" id="1.2.7.1" evidence="7"/>
<dbReference type="FunFam" id="3.30.70.20:FF:000022">
    <property type="entry name" value="Pyruvate:ferredoxin (Flavodoxin) oxidoreductase"/>
    <property type="match status" value="1"/>
</dbReference>
<dbReference type="Pfam" id="PF01558">
    <property type="entry name" value="POR"/>
    <property type="match status" value="1"/>
</dbReference>
<dbReference type="InterPro" id="IPR019456">
    <property type="entry name" value="Pyrv-flavodox_OxRtase_EKR"/>
</dbReference>
<accession>A0A5J4Q0H1</accession>
<feature type="non-terminal residue" evidence="7">
    <location>
        <position position="488"/>
    </location>
</feature>
<dbReference type="FunFam" id="4.10.780.10:FF:000002">
    <property type="entry name" value="Pyruvate:ferredoxin (Flavodoxin) oxidoreductase"/>
    <property type="match status" value="1"/>
</dbReference>
<dbReference type="SMART" id="SM00890">
    <property type="entry name" value="EKR"/>
    <property type="match status" value="1"/>
</dbReference>
<dbReference type="Pfam" id="PF12838">
    <property type="entry name" value="Fer4_7"/>
    <property type="match status" value="1"/>
</dbReference>
<evidence type="ECO:0000256" key="2">
    <source>
        <dbReference type="ARBA" id="ARBA00022723"/>
    </source>
</evidence>
<evidence type="ECO:0000256" key="3">
    <source>
        <dbReference type="ARBA" id="ARBA00023002"/>
    </source>
</evidence>
<name>A0A5J4Q0H1_9ZZZZ</name>
<dbReference type="Gene3D" id="3.40.50.920">
    <property type="match status" value="1"/>
</dbReference>
<dbReference type="InterPro" id="IPR037112">
    <property type="entry name" value="Pyrv-flavodox_OxR_EKR_sf"/>
</dbReference>
<dbReference type="GO" id="GO:0006979">
    <property type="term" value="P:response to oxidative stress"/>
    <property type="evidence" value="ECO:0007669"/>
    <property type="project" value="TreeGrafter"/>
</dbReference>
<keyword evidence="1" id="KW-0004">4Fe-4S</keyword>
<proteinExistence type="predicted"/>
<dbReference type="Gene3D" id="3.30.70.20">
    <property type="match status" value="1"/>
</dbReference>
<dbReference type="GO" id="GO:0051539">
    <property type="term" value="F:4 iron, 4 sulfur cluster binding"/>
    <property type="evidence" value="ECO:0007669"/>
    <property type="project" value="UniProtKB-KW"/>
</dbReference>
<dbReference type="Pfam" id="PF10371">
    <property type="entry name" value="EKR"/>
    <property type="match status" value="1"/>
</dbReference>
<dbReference type="SUPFAM" id="SSF52922">
    <property type="entry name" value="TK C-terminal domain-like"/>
    <property type="match status" value="1"/>
</dbReference>
<dbReference type="PANTHER" id="PTHR32154">
    <property type="entry name" value="PYRUVATE-FLAVODOXIN OXIDOREDUCTASE-RELATED"/>
    <property type="match status" value="1"/>
</dbReference>
<dbReference type="PROSITE" id="PS00198">
    <property type="entry name" value="4FE4S_FER_1"/>
    <property type="match status" value="1"/>
</dbReference>
<dbReference type="GO" id="GO:0019164">
    <property type="term" value="F:pyruvate synthase activity"/>
    <property type="evidence" value="ECO:0007669"/>
    <property type="project" value="UniProtKB-EC"/>
</dbReference>
<keyword evidence="7" id="KW-0670">Pyruvate</keyword>
<dbReference type="EMBL" id="SNRY01005600">
    <property type="protein sequence ID" value="KAA6314550.1"/>
    <property type="molecule type" value="Genomic_DNA"/>
</dbReference>
<keyword evidence="2" id="KW-0479">Metal-binding</keyword>
<dbReference type="SUPFAM" id="SSF53323">
    <property type="entry name" value="Pyruvate-ferredoxin oxidoreductase, PFOR, domain III"/>
    <property type="match status" value="1"/>
</dbReference>
<protein>
    <submittedName>
        <fullName evidence="7">Pyruvate ferredoxin oxidoreductase gamma subunit</fullName>
        <ecNumber evidence="7">1.2.7.1</ecNumber>
    </submittedName>
</protein>
<dbReference type="SUPFAM" id="SSF54862">
    <property type="entry name" value="4Fe-4S ferredoxins"/>
    <property type="match status" value="1"/>
</dbReference>
<dbReference type="InterPro" id="IPR002869">
    <property type="entry name" value="Pyrv_flavodox_OxRed_cen"/>
</dbReference>
<keyword evidence="4" id="KW-0408">Iron</keyword>
<dbReference type="InterPro" id="IPR019752">
    <property type="entry name" value="Pyrv/ketoisovalerate_OxRed_cat"/>
</dbReference>
<dbReference type="AlphaFoldDB" id="A0A5J4Q0H1"/>
<feature type="domain" description="4Fe-4S ferredoxin-type" evidence="6">
    <location>
        <begin position="437"/>
        <end position="465"/>
    </location>
</feature>
<dbReference type="InterPro" id="IPR009014">
    <property type="entry name" value="Transketo_C/PFOR_II"/>
</dbReference>
<sequence>MGLVAVHLYRPFSIKHFIGTIPKTAKRIAVLDRTKEAGSNGEPLYLDVKDTFYGKENAPIIVGGRYGLSSKDTTPAQILSVFENLALPEPKNHFTIGIVDDVTFTSLPVKEEIALGGESLYEAKFYGLGADGTVGANKNSIKIIGDNTNKYCQAYFAYDSKKSGGFTSSHLRFGDTPIRSTYLVNTPNFVACHVQAYLKMYDVIRGLRQNGTFLLNTVWTGEELAKHLPNKIKRYFAQKNISVYYINATQIALEIGLGNRTNTILQSAFFRITQVIPVDLAIEQMKKFIVKSYGKKGEDIVNKNYAAVDRGGEYKQLTVDPAWANLLDNEVVANNDPAFINNVVRPINAQDGDLLPVSTFKGIEDGTWPQGTANYEKRGVAAFVPEWIPDNCIQCNKCAFVCPHAAIRPFVLNAEEQKDASFTTLKAIGKQFEGMTFRMQVSVLDCLDCGNCADVCPGNPKKGGKALTMKAFETQLAEAPHWEYCTNK</sequence>
<dbReference type="Gene3D" id="3.40.920.10">
    <property type="entry name" value="Pyruvate-ferredoxin oxidoreductase, PFOR, domain III"/>
    <property type="match status" value="1"/>
</dbReference>
<keyword evidence="5" id="KW-0411">Iron-sulfur</keyword>
<evidence type="ECO:0000259" key="6">
    <source>
        <dbReference type="PROSITE" id="PS51379"/>
    </source>
</evidence>
<dbReference type="InterPro" id="IPR017900">
    <property type="entry name" value="4Fe4S_Fe_S_CS"/>
</dbReference>